<dbReference type="InterPro" id="IPR035959">
    <property type="entry name" value="RutC-like_sf"/>
</dbReference>
<dbReference type="Pfam" id="PF01042">
    <property type="entry name" value="Ribonuc_L-PSP"/>
    <property type="match status" value="1"/>
</dbReference>
<sequence>MRTGVGLYLQAPWTINTHVALGATPRRNTSSQTAQHHILDTLRGPVKTALIVPNNGEAAIFPTGTVKGLANYPRGRLAPAAVHRTLYISGTSSRRPDGTFSGAGTVSNSPPGSYDVETPSEGSTLRLDVREQTAAILRNIDDVIKQVTNNRGGLENIIDATVYLVDMKRDYAAMNEV</sequence>
<reference evidence="2 3" key="1">
    <citation type="submission" date="2022-03" db="EMBL/GenBank/DDBJ databases">
        <title>Genome data of Colletotrichum spp.</title>
        <authorList>
            <person name="Utami Y.D."/>
            <person name="Hiruma K."/>
        </authorList>
    </citation>
    <scope>NUCLEOTIDE SEQUENCE [LARGE SCALE GENOMIC DNA]</scope>
    <source>
        <strain evidence="2 3">MAFF 239500</strain>
    </source>
</reference>
<gene>
    <name evidence="2" type="ORF">ColSpa_00357</name>
</gene>
<feature type="compositionally biased region" description="Polar residues" evidence="1">
    <location>
        <begin position="102"/>
        <end position="111"/>
    </location>
</feature>
<dbReference type="AlphaFoldDB" id="A0AA37P435"/>
<comment type="caution">
    <text evidence="2">The sequence shown here is derived from an EMBL/GenBank/DDBJ whole genome shotgun (WGS) entry which is preliminary data.</text>
</comment>
<dbReference type="SUPFAM" id="SSF55298">
    <property type="entry name" value="YjgF-like"/>
    <property type="match status" value="1"/>
</dbReference>
<feature type="region of interest" description="Disordered" evidence="1">
    <location>
        <begin position="93"/>
        <end position="121"/>
    </location>
</feature>
<dbReference type="RefSeq" id="XP_049122526.1">
    <property type="nucleotide sequence ID" value="XM_049266569.1"/>
</dbReference>
<evidence type="ECO:0000313" key="2">
    <source>
        <dbReference type="EMBL" id="GKT40176.1"/>
    </source>
</evidence>
<dbReference type="Proteomes" id="UP001055115">
    <property type="component" value="Unassembled WGS sequence"/>
</dbReference>
<keyword evidence="3" id="KW-1185">Reference proteome</keyword>
<accession>A0AA37P435</accession>
<dbReference type="GeneID" id="73321159"/>
<name>A0AA37P435_9PEZI</name>
<dbReference type="Gene3D" id="3.30.1330.40">
    <property type="entry name" value="RutC-like"/>
    <property type="match status" value="1"/>
</dbReference>
<proteinExistence type="predicted"/>
<evidence type="ECO:0000313" key="3">
    <source>
        <dbReference type="Proteomes" id="UP001055115"/>
    </source>
</evidence>
<protein>
    <submittedName>
        <fullName evidence="2">2-aminomuconate deaminase</fullName>
    </submittedName>
</protein>
<organism evidence="2 3">
    <name type="scientific">Colletotrichum spaethianum</name>
    <dbReference type="NCBI Taxonomy" id="700344"/>
    <lineage>
        <taxon>Eukaryota</taxon>
        <taxon>Fungi</taxon>
        <taxon>Dikarya</taxon>
        <taxon>Ascomycota</taxon>
        <taxon>Pezizomycotina</taxon>
        <taxon>Sordariomycetes</taxon>
        <taxon>Hypocreomycetidae</taxon>
        <taxon>Glomerellales</taxon>
        <taxon>Glomerellaceae</taxon>
        <taxon>Colletotrichum</taxon>
        <taxon>Colletotrichum spaethianum species complex</taxon>
    </lineage>
</organism>
<dbReference type="EMBL" id="BQXU01000001">
    <property type="protein sequence ID" value="GKT40176.1"/>
    <property type="molecule type" value="Genomic_DNA"/>
</dbReference>
<evidence type="ECO:0000256" key="1">
    <source>
        <dbReference type="SAM" id="MobiDB-lite"/>
    </source>
</evidence>
<dbReference type="CDD" id="cd00448">
    <property type="entry name" value="YjgF_YER057c_UK114_family"/>
    <property type="match status" value="1"/>
</dbReference>
<dbReference type="InterPro" id="IPR006175">
    <property type="entry name" value="YjgF/YER057c/UK114"/>
</dbReference>